<evidence type="ECO:0000313" key="12">
    <source>
        <dbReference type="Proteomes" id="UP000239007"/>
    </source>
</evidence>
<feature type="compositionally biased region" description="Polar residues" evidence="9">
    <location>
        <begin position="33"/>
        <end position="44"/>
    </location>
</feature>
<keyword evidence="6" id="KW-0804">Transcription</keyword>
<reference evidence="11 12" key="1">
    <citation type="submission" date="2016-12" db="EMBL/GenBank/DDBJ databases">
        <title>Diversity of luminous bacteria.</title>
        <authorList>
            <person name="Yoshizawa S."/>
            <person name="Kogure K."/>
        </authorList>
    </citation>
    <scope>NUCLEOTIDE SEQUENCE [LARGE SCALE GENOMIC DNA]</scope>
    <source>
        <strain evidence="11 12">SA4-48</strain>
    </source>
</reference>
<dbReference type="RefSeq" id="WP_181135931.1">
    <property type="nucleotide sequence ID" value="NZ_BMYG01000001.1"/>
</dbReference>
<evidence type="ECO:0000256" key="6">
    <source>
        <dbReference type="ARBA" id="ARBA00023163"/>
    </source>
</evidence>
<evidence type="ECO:0000256" key="2">
    <source>
        <dbReference type="ARBA" id="ARBA00017823"/>
    </source>
</evidence>
<evidence type="ECO:0000313" key="11">
    <source>
        <dbReference type="EMBL" id="PQJ55333.1"/>
    </source>
</evidence>
<sequence length="107" mass="11964">MVNNIKNNGFNSANSAVYQQKDQQLEQTKLESAKQSSQTDSMKSVNKDSVALTPQANQLKELQKRIGDTDAFDSKKVNDIKQALSDGQYSINYDRLASKLAAFEFEL</sequence>
<comment type="caution">
    <text evidence="11">The sequence shown here is derived from an EMBL/GenBank/DDBJ whole genome shotgun (WGS) entry which is preliminary data.</text>
</comment>
<feature type="domain" description="Anti-sigma-28 factor FlgM C-terminal" evidence="10">
    <location>
        <begin position="48"/>
        <end position="101"/>
    </location>
</feature>
<evidence type="ECO:0000256" key="5">
    <source>
        <dbReference type="ARBA" id="ARBA00023015"/>
    </source>
</evidence>
<evidence type="ECO:0000256" key="3">
    <source>
        <dbReference type="ARBA" id="ARBA00022491"/>
    </source>
</evidence>
<keyword evidence="12" id="KW-1185">Reference proteome</keyword>
<dbReference type="GO" id="GO:0045892">
    <property type="term" value="P:negative regulation of DNA-templated transcription"/>
    <property type="evidence" value="ECO:0007669"/>
    <property type="project" value="InterPro"/>
</dbReference>
<dbReference type="AlphaFoldDB" id="A0A2S7UZH4"/>
<evidence type="ECO:0000256" key="1">
    <source>
        <dbReference type="ARBA" id="ARBA00005322"/>
    </source>
</evidence>
<feature type="compositionally biased region" description="Polar residues" evidence="9">
    <location>
        <begin position="1"/>
        <end position="27"/>
    </location>
</feature>
<evidence type="ECO:0000259" key="10">
    <source>
        <dbReference type="Pfam" id="PF04316"/>
    </source>
</evidence>
<gene>
    <name evidence="11" type="ORF">BTO11_15170</name>
</gene>
<dbReference type="GO" id="GO:0044781">
    <property type="term" value="P:bacterial-type flagellum organization"/>
    <property type="evidence" value="ECO:0007669"/>
    <property type="project" value="UniProtKB-KW"/>
</dbReference>
<keyword evidence="11" id="KW-0969">Cilium</keyword>
<dbReference type="InterPro" id="IPR031316">
    <property type="entry name" value="FlgM_C"/>
</dbReference>
<name>A0A2S7UZH4_9GAMM</name>
<comment type="similarity">
    <text evidence="1">Belongs to the FlgM family.</text>
</comment>
<dbReference type="InterPro" id="IPR007412">
    <property type="entry name" value="FlgM"/>
</dbReference>
<comment type="function">
    <text evidence="7">Responsible for the coupling of flagellin expression to flagellar assembly by preventing expression of the flagellin genes when a component of the middle class of proteins is defective. It negatively regulates flagellar genes by inhibiting the activity of FliA by directly binding to FliA.</text>
</comment>
<dbReference type="Pfam" id="PF04316">
    <property type="entry name" value="FlgM"/>
    <property type="match status" value="1"/>
</dbReference>
<organism evidence="11 12">
    <name type="scientific">Psychrosphaera saromensis</name>
    <dbReference type="NCBI Taxonomy" id="716813"/>
    <lineage>
        <taxon>Bacteria</taxon>
        <taxon>Pseudomonadati</taxon>
        <taxon>Pseudomonadota</taxon>
        <taxon>Gammaproteobacteria</taxon>
        <taxon>Alteromonadales</taxon>
        <taxon>Pseudoalteromonadaceae</taxon>
        <taxon>Psychrosphaera</taxon>
    </lineage>
</organism>
<feature type="region of interest" description="Disordered" evidence="9">
    <location>
        <begin position="1"/>
        <end position="50"/>
    </location>
</feature>
<evidence type="ECO:0000256" key="9">
    <source>
        <dbReference type="SAM" id="MobiDB-lite"/>
    </source>
</evidence>
<dbReference type="Proteomes" id="UP000239007">
    <property type="component" value="Unassembled WGS sequence"/>
</dbReference>
<evidence type="ECO:0000256" key="7">
    <source>
        <dbReference type="ARBA" id="ARBA00024739"/>
    </source>
</evidence>
<dbReference type="NCBIfam" id="TIGR03824">
    <property type="entry name" value="FlgM_jcvi"/>
    <property type="match status" value="1"/>
</dbReference>
<dbReference type="SUPFAM" id="SSF101498">
    <property type="entry name" value="Anti-sigma factor FlgM"/>
    <property type="match status" value="1"/>
</dbReference>
<keyword evidence="11" id="KW-0282">Flagellum</keyword>
<keyword evidence="4" id="KW-1005">Bacterial flagellum biogenesis</keyword>
<accession>A0A2S7UZH4</accession>
<keyword evidence="5" id="KW-0805">Transcription regulation</keyword>
<keyword evidence="3" id="KW-0678">Repressor</keyword>
<proteinExistence type="inferred from homology"/>
<evidence type="ECO:0000256" key="8">
    <source>
        <dbReference type="ARBA" id="ARBA00030117"/>
    </source>
</evidence>
<dbReference type="InterPro" id="IPR035890">
    <property type="entry name" value="Anti-sigma-28_factor_FlgM_sf"/>
</dbReference>
<protein>
    <recommendedName>
        <fullName evidence="2">Negative regulator of flagellin synthesis</fullName>
    </recommendedName>
    <alternativeName>
        <fullName evidence="8">Anti-sigma-28 factor</fullName>
    </alternativeName>
</protein>
<dbReference type="EMBL" id="MSCH01000003">
    <property type="protein sequence ID" value="PQJ55333.1"/>
    <property type="molecule type" value="Genomic_DNA"/>
</dbReference>
<keyword evidence="11" id="KW-0966">Cell projection</keyword>
<evidence type="ECO:0000256" key="4">
    <source>
        <dbReference type="ARBA" id="ARBA00022795"/>
    </source>
</evidence>